<evidence type="ECO:0000313" key="2">
    <source>
        <dbReference type="Proteomes" id="UP000257136"/>
    </source>
</evidence>
<evidence type="ECO:0008006" key="3">
    <source>
        <dbReference type="Google" id="ProtNLM"/>
    </source>
</evidence>
<dbReference type="OrthoDB" id="1522859at2"/>
<dbReference type="EMBL" id="QUNI01000015">
    <property type="protein sequence ID" value="REG92261.1"/>
    <property type="molecule type" value="Genomic_DNA"/>
</dbReference>
<dbReference type="Gene3D" id="3.30.1150.10">
    <property type="match status" value="1"/>
</dbReference>
<organism evidence="1 2">
    <name type="scientific">Flavobacterium aquicola</name>
    <dbReference type="NCBI Taxonomy" id="1682742"/>
    <lineage>
        <taxon>Bacteria</taxon>
        <taxon>Pseudomonadati</taxon>
        <taxon>Bacteroidota</taxon>
        <taxon>Flavobacteriia</taxon>
        <taxon>Flavobacteriales</taxon>
        <taxon>Flavobacteriaceae</taxon>
        <taxon>Flavobacterium</taxon>
    </lineage>
</organism>
<dbReference type="Proteomes" id="UP000257136">
    <property type="component" value="Unassembled WGS sequence"/>
</dbReference>
<evidence type="ECO:0000313" key="1">
    <source>
        <dbReference type="EMBL" id="REG92261.1"/>
    </source>
</evidence>
<protein>
    <recommendedName>
        <fullName evidence="3">TonB-like protein</fullName>
    </recommendedName>
</protein>
<comment type="caution">
    <text evidence="1">The sequence shown here is derived from an EMBL/GenBank/DDBJ whole genome shotgun (WGS) entry which is preliminary data.</text>
</comment>
<proteinExistence type="predicted"/>
<dbReference type="AlphaFoldDB" id="A0A3E0E219"/>
<name>A0A3E0E219_9FLAO</name>
<gene>
    <name evidence="1" type="ORF">C8P67_115107</name>
</gene>
<dbReference type="RefSeq" id="WP_115814875.1">
    <property type="nucleotide sequence ID" value="NZ_QUNI01000015.1"/>
</dbReference>
<keyword evidence="2" id="KW-1185">Reference proteome</keyword>
<accession>A0A3E0E219</accession>
<sequence>MRNVLIFISLFFLNTIFSQNTPVLTNVNNGKLYHNENGEKIFLATEVDVKAEYKGGINGLAKEVGKKFNVPDFNDKKIHKIYLSFIVETDGSISDIIGITADEEKLITEGIRVFKLLPNKWIPAQKDGKSVRMQYVFPISLSSS</sequence>
<reference evidence="1 2" key="1">
    <citation type="submission" date="2018-08" db="EMBL/GenBank/DDBJ databases">
        <title>Genomic Encyclopedia of Archaeal and Bacterial Type Strains, Phase II (KMG-II): from individual species to whole genera.</title>
        <authorList>
            <person name="Goeker M."/>
        </authorList>
    </citation>
    <scope>NUCLEOTIDE SEQUENCE [LARGE SCALE GENOMIC DNA]</scope>
    <source>
        <strain evidence="1 2">DSM 100880</strain>
    </source>
</reference>